<proteinExistence type="predicted"/>
<feature type="region of interest" description="Disordered" evidence="1">
    <location>
        <begin position="386"/>
        <end position="416"/>
    </location>
</feature>
<name>A0AB39ZDK3_DROSZ</name>
<dbReference type="AlphaFoldDB" id="A0AB39ZDK3"/>
<feature type="region of interest" description="Disordered" evidence="1">
    <location>
        <begin position="601"/>
        <end position="678"/>
    </location>
</feature>
<dbReference type="Proteomes" id="UP001652628">
    <property type="component" value="Chromosome 3"/>
</dbReference>
<keyword evidence="2" id="KW-0812">Transmembrane</keyword>
<feature type="region of interest" description="Disordered" evidence="1">
    <location>
        <begin position="538"/>
        <end position="570"/>
    </location>
</feature>
<dbReference type="RefSeq" id="XP_016933719.2">
    <property type="nucleotide sequence ID" value="XM_017078230.4"/>
</dbReference>
<evidence type="ECO:0000313" key="4">
    <source>
        <dbReference type="RefSeq" id="XP_016933719.2"/>
    </source>
</evidence>
<dbReference type="GeneID" id="108012797"/>
<protein>
    <submittedName>
        <fullName evidence="4">Uncharacterized protein</fullName>
    </submittedName>
</protein>
<keyword evidence="2" id="KW-1133">Transmembrane helix</keyword>
<feature type="transmembrane region" description="Helical" evidence="2">
    <location>
        <begin position="28"/>
        <end position="53"/>
    </location>
</feature>
<accession>A0AB39ZDK3</accession>
<reference evidence="4" key="1">
    <citation type="submission" date="2025-08" db="UniProtKB">
        <authorList>
            <consortium name="RefSeq"/>
        </authorList>
    </citation>
    <scope>IDENTIFICATION</scope>
</reference>
<feature type="region of interest" description="Disordered" evidence="1">
    <location>
        <begin position="57"/>
        <end position="87"/>
    </location>
</feature>
<keyword evidence="2" id="KW-0472">Membrane</keyword>
<feature type="compositionally biased region" description="Low complexity" evidence="1">
    <location>
        <begin position="635"/>
        <end position="670"/>
    </location>
</feature>
<feature type="compositionally biased region" description="Low complexity" evidence="1">
    <location>
        <begin position="404"/>
        <end position="416"/>
    </location>
</feature>
<keyword evidence="3" id="KW-1185">Reference proteome</keyword>
<gene>
    <name evidence="4" type="primary">LOC108012797</name>
</gene>
<sequence length="759" mass="85864">MFMQSAVSQGQRDTQKRLDPGVNKTRRWIMGLILGYTIMSLMVVKVASAATLYQQHQQQHLQQQSPNDIESSADEPSTEEPEHTEGDTDIEKMRAKLQQLQHEQQQQYLRQQQHQLQLHLQQMQATQGAGVGAGGGETAYLLERADSNIAPIYGTWRTKAQRQQHAISSHEPDDAHVYERLPKRSATMTPLRGLGLLRDQMPRPPRLTTQDMQMSLGSPTPPPAPTKGLLRRQYSETPGSRAQRAGQEDQFKPKPFHFPYEGPMPEQFTKGADGRPELNNIQDILQHLHIGGLTPSKLPPMVMMPTGLHIAGSFKNLKSSGIGNFFRGKRNKKQMQFSIPMPMFPMAMPMPMQWYNPGVMPHQRVAIDQLYPYKPRSPQDVNLLAMQPLGNGKPLSKKKKKKQQQQLQQQQQQQLLEHGSQQHFVADPFVQHFAPPVLTLNATRQPNLKRVPFKVNLDIYPVLPPSRPASVMRHPFQQDYALPSPAALTGTTAAAFHMGHGIYQTPFKFPTQQPVVFPDQATRYSQQQALYQAQAHKYPPPKSVLGDEPIYGQSPGHIQGQGQGQGQGQVESQANPIMLHLNVFPKQKPTATIRASTNPFYNHNMQRNTINSNDLPPPNPPSPIEPRQTVNHNGTHSQQHHQLQQQQQQLNHTMQQQHQTTQQIHQQQSQVGNRSSTISRSDHLPLIDFEHPIVAAELPDPAPLTSIRQDLRYRKTPIDEHYRYQKSANIEQLAAEAQTASLFRFPVEDLIQFQVDDAL</sequence>
<feature type="region of interest" description="Disordered" evidence="1">
    <location>
        <begin position="196"/>
        <end position="256"/>
    </location>
</feature>
<evidence type="ECO:0000313" key="3">
    <source>
        <dbReference type="Proteomes" id="UP001652628"/>
    </source>
</evidence>
<feature type="compositionally biased region" description="Polar residues" evidence="1">
    <location>
        <begin position="207"/>
        <end position="218"/>
    </location>
</feature>
<feature type="compositionally biased region" description="Polar residues" evidence="1">
    <location>
        <begin position="601"/>
        <end position="614"/>
    </location>
</feature>
<evidence type="ECO:0000256" key="2">
    <source>
        <dbReference type="SAM" id="Phobius"/>
    </source>
</evidence>
<evidence type="ECO:0000256" key="1">
    <source>
        <dbReference type="SAM" id="MobiDB-lite"/>
    </source>
</evidence>
<organism evidence="3 4">
    <name type="scientific">Drosophila suzukii</name>
    <name type="common">Spotted-wing drosophila fruit fly</name>
    <dbReference type="NCBI Taxonomy" id="28584"/>
    <lineage>
        <taxon>Eukaryota</taxon>
        <taxon>Metazoa</taxon>
        <taxon>Ecdysozoa</taxon>
        <taxon>Arthropoda</taxon>
        <taxon>Hexapoda</taxon>
        <taxon>Insecta</taxon>
        <taxon>Pterygota</taxon>
        <taxon>Neoptera</taxon>
        <taxon>Endopterygota</taxon>
        <taxon>Diptera</taxon>
        <taxon>Brachycera</taxon>
        <taxon>Muscomorpha</taxon>
        <taxon>Ephydroidea</taxon>
        <taxon>Drosophilidae</taxon>
        <taxon>Drosophila</taxon>
        <taxon>Sophophora</taxon>
    </lineage>
</organism>
<feature type="compositionally biased region" description="Pro residues" evidence="1">
    <location>
        <begin position="615"/>
        <end position="624"/>
    </location>
</feature>